<keyword evidence="3" id="KW-1185">Reference proteome</keyword>
<dbReference type="EMBL" id="KQ459460">
    <property type="protein sequence ID" value="KPJ00750.1"/>
    <property type="molecule type" value="Genomic_DNA"/>
</dbReference>
<reference evidence="2 3" key="1">
    <citation type="journal article" date="2015" name="Nat. Commun.">
        <title>Outbred genome sequencing and CRISPR/Cas9 gene editing in butterflies.</title>
        <authorList>
            <person name="Li X."/>
            <person name="Fan D."/>
            <person name="Zhang W."/>
            <person name="Liu G."/>
            <person name="Zhang L."/>
            <person name="Zhao L."/>
            <person name="Fang X."/>
            <person name="Chen L."/>
            <person name="Dong Y."/>
            <person name="Chen Y."/>
            <person name="Ding Y."/>
            <person name="Zhao R."/>
            <person name="Feng M."/>
            <person name="Zhu Y."/>
            <person name="Feng Y."/>
            <person name="Jiang X."/>
            <person name="Zhu D."/>
            <person name="Xiang H."/>
            <person name="Feng X."/>
            <person name="Li S."/>
            <person name="Wang J."/>
            <person name="Zhang G."/>
            <person name="Kronforst M.R."/>
            <person name="Wang W."/>
        </authorList>
    </citation>
    <scope>NUCLEOTIDE SEQUENCE [LARGE SCALE GENOMIC DNA]</scope>
    <source>
        <strain evidence="2">Ya'a_city_454_Px</strain>
        <tissue evidence="2">Whole body</tissue>
    </source>
</reference>
<name>A0A194Q6X3_PAPXU</name>
<evidence type="ECO:0000256" key="1">
    <source>
        <dbReference type="SAM" id="MobiDB-lite"/>
    </source>
</evidence>
<evidence type="ECO:0000313" key="3">
    <source>
        <dbReference type="Proteomes" id="UP000053268"/>
    </source>
</evidence>
<sequence>MKLVEKSVGGSAVKHLTCNLQVVGSNPAMHQCIPQSLVVSRSASKRNSPKHSAAIPDRRLAPAKLDKPEQGNAHVSDASINSRRVASRPARVREVPSDAPVEGLLESHLRLMDGKAVRAEVTGNVRSVRLRSADLSPRLPAHCPPWSFVAPDVCYDIGLAYPPAT</sequence>
<proteinExistence type="predicted"/>
<organism evidence="2 3">
    <name type="scientific">Papilio xuthus</name>
    <name type="common">Asian swallowtail butterfly</name>
    <dbReference type="NCBI Taxonomy" id="66420"/>
    <lineage>
        <taxon>Eukaryota</taxon>
        <taxon>Metazoa</taxon>
        <taxon>Ecdysozoa</taxon>
        <taxon>Arthropoda</taxon>
        <taxon>Hexapoda</taxon>
        <taxon>Insecta</taxon>
        <taxon>Pterygota</taxon>
        <taxon>Neoptera</taxon>
        <taxon>Endopterygota</taxon>
        <taxon>Lepidoptera</taxon>
        <taxon>Glossata</taxon>
        <taxon>Ditrysia</taxon>
        <taxon>Papilionoidea</taxon>
        <taxon>Papilionidae</taxon>
        <taxon>Papilioninae</taxon>
        <taxon>Papilio</taxon>
    </lineage>
</organism>
<feature type="region of interest" description="Disordered" evidence="1">
    <location>
        <begin position="40"/>
        <end position="98"/>
    </location>
</feature>
<dbReference type="AlphaFoldDB" id="A0A194Q6X3"/>
<feature type="compositionally biased region" description="Basic and acidic residues" evidence="1">
    <location>
        <begin position="56"/>
        <end position="69"/>
    </location>
</feature>
<gene>
    <name evidence="2" type="ORF">RR46_07589</name>
</gene>
<dbReference type="Proteomes" id="UP000053268">
    <property type="component" value="Unassembled WGS sequence"/>
</dbReference>
<protein>
    <submittedName>
        <fullName evidence="2">Uncharacterized protein</fullName>
    </submittedName>
</protein>
<evidence type="ECO:0000313" key="2">
    <source>
        <dbReference type="EMBL" id="KPJ00750.1"/>
    </source>
</evidence>
<accession>A0A194Q6X3</accession>